<dbReference type="Gene3D" id="3.40.50.300">
    <property type="entry name" value="P-loop containing nucleotide triphosphate hydrolases"/>
    <property type="match status" value="1"/>
</dbReference>
<organism evidence="4 5">
    <name type="scientific">Actinocrispum wychmicini</name>
    <dbReference type="NCBI Taxonomy" id="1213861"/>
    <lineage>
        <taxon>Bacteria</taxon>
        <taxon>Bacillati</taxon>
        <taxon>Actinomycetota</taxon>
        <taxon>Actinomycetes</taxon>
        <taxon>Pseudonocardiales</taxon>
        <taxon>Pseudonocardiaceae</taxon>
        <taxon>Actinocrispum</taxon>
    </lineage>
</organism>
<dbReference type="Proteomes" id="UP000295680">
    <property type="component" value="Unassembled WGS sequence"/>
</dbReference>
<dbReference type="GO" id="GO:0003677">
    <property type="term" value="F:DNA binding"/>
    <property type="evidence" value="ECO:0007669"/>
    <property type="project" value="InterPro"/>
</dbReference>
<reference evidence="4 5" key="1">
    <citation type="submission" date="2019-03" db="EMBL/GenBank/DDBJ databases">
        <title>Genomic Encyclopedia of Type Strains, Phase IV (KMG-IV): sequencing the most valuable type-strain genomes for metagenomic binning, comparative biology and taxonomic classification.</title>
        <authorList>
            <person name="Goeker M."/>
        </authorList>
    </citation>
    <scope>NUCLEOTIDE SEQUENCE [LARGE SCALE GENOMIC DNA]</scope>
    <source>
        <strain evidence="4 5">DSM 45934</strain>
    </source>
</reference>
<proteinExistence type="predicted"/>
<evidence type="ECO:0000259" key="3">
    <source>
        <dbReference type="PROSITE" id="PS50901"/>
    </source>
</evidence>
<accession>A0A4R2J8X3</accession>
<keyword evidence="1" id="KW-0067">ATP-binding</keyword>
<dbReference type="InterPro" id="IPR027417">
    <property type="entry name" value="P-loop_NTPase"/>
</dbReference>
<sequence length="740" mass="81067">MSTDNTPERSGEPVNATEPSTLPIHQAQPEMVRVGPVYDAELVDGDTPPTTRRAVRMRLVSWWQRSPRVPRALKSRRYAVQAAKDSVVALLRCPLRYLGAVVRGVVVAVRVWRRWVRVHDYRTAAEESAKLADKFGDIRALSLFRWKVTGVVAAMTMLAVWVADLIYDAPALWITGMAASAALAITGRRKDGSPGRKAVLAGPRSLTWTMDPQVLVDAFRDAKLIGKDETLRLVERASRAGDGWAITVDLPATRKAADVVKNREALASALAVDEVQLIVERVRGSGGHAGRVALWVADEDPYAKESPPTPLLRAEAWDVWRPVPFGRDPRGRRVDLPLVWTSVLIGSLPRHGKTMAARLAAAGLILDPYARLYVADFKGGKDWKACEQCAHRFFSGDDTEHVLTFRAWLESLVVDVQARYARMQRLDDEICPESKITPAISRDSIVDMPVTAVIIDEAHIPLEDKTTIEVNGKKAKLGDYIGDLLTWLVRKGPAAGIVVIMATQRPDSNTIPSRLRAVLGSRFALRVMDWRDSNIILGEQMNTRGYDASTLLASHKGVGILRPDGETSQGSGDVLAATLRTYYMSNQDWQAICERGRALREQAGTLSGHAAGQDTTLVLDHAAVVNAIGTTTTEPDQAGIIEELPEPLASVVAYLGDELDDEDGRVFVPTAELIDALSVEPTLFGRQMGELGCRSKRERVPTEDGSVRQVRGFYTADIRAAVRAVHAGEITVSDGTDDED</sequence>
<dbReference type="PROSITE" id="PS50901">
    <property type="entry name" value="FTSK"/>
    <property type="match status" value="1"/>
</dbReference>
<dbReference type="EMBL" id="SLWS01000011">
    <property type="protein sequence ID" value="TCO53008.1"/>
    <property type="molecule type" value="Genomic_DNA"/>
</dbReference>
<feature type="region of interest" description="Disordered" evidence="2">
    <location>
        <begin position="1"/>
        <end position="26"/>
    </location>
</feature>
<evidence type="ECO:0000256" key="2">
    <source>
        <dbReference type="SAM" id="MobiDB-lite"/>
    </source>
</evidence>
<name>A0A4R2J8X3_9PSEU</name>
<keyword evidence="5" id="KW-1185">Reference proteome</keyword>
<evidence type="ECO:0000313" key="5">
    <source>
        <dbReference type="Proteomes" id="UP000295680"/>
    </source>
</evidence>
<gene>
    <name evidence="4" type="ORF">EV192_111202</name>
</gene>
<dbReference type="InterPro" id="IPR002543">
    <property type="entry name" value="FtsK_dom"/>
</dbReference>
<evidence type="ECO:0000313" key="4">
    <source>
        <dbReference type="EMBL" id="TCO53008.1"/>
    </source>
</evidence>
<dbReference type="GO" id="GO:0005524">
    <property type="term" value="F:ATP binding"/>
    <property type="evidence" value="ECO:0007669"/>
    <property type="project" value="UniProtKB-UniRule"/>
</dbReference>
<protein>
    <submittedName>
        <fullName evidence="4">S-DNA-T family DNA segregation ATPase FtsK/SpoIIIE</fullName>
    </submittedName>
</protein>
<comment type="caution">
    <text evidence="4">The sequence shown here is derived from an EMBL/GenBank/DDBJ whole genome shotgun (WGS) entry which is preliminary data.</text>
</comment>
<feature type="domain" description="FtsK" evidence="3">
    <location>
        <begin position="320"/>
        <end position="534"/>
    </location>
</feature>
<feature type="compositionally biased region" description="Basic and acidic residues" evidence="2">
    <location>
        <begin position="1"/>
        <end position="11"/>
    </location>
</feature>
<evidence type="ECO:0000256" key="1">
    <source>
        <dbReference type="PROSITE-ProRule" id="PRU00289"/>
    </source>
</evidence>
<dbReference type="AlphaFoldDB" id="A0A4R2J8X3"/>
<dbReference type="SUPFAM" id="SSF52540">
    <property type="entry name" value="P-loop containing nucleoside triphosphate hydrolases"/>
    <property type="match status" value="1"/>
</dbReference>
<feature type="binding site" evidence="1">
    <location>
        <begin position="347"/>
        <end position="354"/>
    </location>
    <ligand>
        <name>ATP</name>
        <dbReference type="ChEBI" id="CHEBI:30616"/>
    </ligand>
</feature>
<keyword evidence="1" id="KW-0547">Nucleotide-binding</keyword>